<keyword evidence="8" id="KW-0175">Coiled coil</keyword>
<dbReference type="Pfam" id="PF18110">
    <property type="entry name" value="BRCC36_C"/>
    <property type="match status" value="1"/>
</dbReference>
<evidence type="ECO:0000256" key="9">
    <source>
        <dbReference type="SAM" id="MobiDB-lite"/>
    </source>
</evidence>
<dbReference type="Proteomes" id="UP001140949">
    <property type="component" value="Unassembled WGS sequence"/>
</dbReference>
<evidence type="ECO:0000256" key="4">
    <source>
        <dbReference type="ARBA" id="ARBA00022786"/>
    </source>
</evidence>
<evidence type="ECO:0000313" key="13">
    <source>
        <dbReference type="Proteomes" id="UP001140949"/>
    </source>
</evidence>
<dbReference type="PANTHER" id="PTHR10410">
    <property type="entry name" value="EUKARYOTIC TRANSLATION INITIATION FACTOR 3 -RELATED"/>
    <property type="match status" value="1"/>
</dbReference>
<evidence type="ECO:0000256" key="5">
    <source>
        <dbReference type="ARBA" id="ARBA00022801"/>
    </source>
</evidence>
<evidence type="ECO:0000256" key="2">
    <source>
        <dbReference type="ARBA" id="ARBA00022670"/>
    </source>
</evidence>
<dbReference type="PROSITE" id="PS50249">
    <property type="entry name" value="MPN"/>
    <property type="match status" value="1"/>
</dbReference>
<comment type="similarity">
    <text evidence="1">Belongs to the peptidase M67A family. BRCC36 subfamily.</text>
</comment>
<evidence type="ECO:0000313" key="11">
    <source>
        <dbReference type="EMBL" id="KAJ6810649.1"/>
    </source>
</evidence>
<dbReference type="GO" id="GO:0006508">
    <property type="term" value="P:proteolysis"/>
    <property type="evidence" value="ECO:0007669"/>
    <property type="project" value="UniProtKB-KW"/>
</dbReference>
<dbReference type="GO" id="GO:0006281">
    <property type="term" value="P:DNA repair"/>
    <property type="evidence" value="ECO:0007669"/>
    <property type="project" value="InterPro"/>
</dbReference>
<reference evidence="11" key="2">
    <citation type="submission" date="2023-04" db="EMBL/GenBank/DDBJ databases">
        <authorList>
            <person name="Bruccoleri R.E."/>
            <person name="Oakeley E.J."/>
            <person name="Faust A.-M."/>
            <person name="Dessus-Babus S."/>
            <person name="Altorfer M."/>
            <person name="Burckhardt D."/>
            <person name="Oertli M."/>
            <person name="Naumann U."/>
            <person name="Petersen F."/>
            <person name="Wong J."/>
        </authorList>
    </citation>
    <scope>NUCLEOTIDE SEQUENCE</scope>
    <source>
        <strain evidence="11">GSM-AAB239-AS_SAM_17_03QT</strain>
        <tissue evidence="11">Leaf</tissue>
    </source>
</reference>
<feature type="compositionally biased region" description="Low complexity" evidence="9">
    <location>
        <begin position="421"/>
        <end position="431"/>
    </location>
</feature>
<evidence type="ECO:0000256" key="1">
    <source>
        <dbReference type="ARBA" id="ARBA00008021"/>
    </source>
</evidence>
<keyword evidence="13" id="KW-1185">Reference proteome</keyword>
<dbReference type="Gene3D" id="3.40.140.10">
    <property type="entry name" value="Cytidine Deaminase, domain 2"/>
    <property type="match status" value="1"/>
</dbReference>
<evidence type="ECO:0000256" key="8">
    <source>
        <dbReference type="SAM" id="Coils"/>
    </source>
</evidence>
<evidence type="ECO:0000313" key="12">
    <source>
        <dbReference type="EMBL" id="KAJ6846750.1"/>
    </source>
</evidence>
<dbReference type="InterPro" id="IPR050242">
    <property type="entry name" value="JAMM_MPN+_peptidase_M67A"/>
</dbReference>
<keyword evidence="2" id="KW-0645">Protease</keyword>
<proteinExistence type="inferred from homology"/>
<dbReference type="GO" id="GO:0046872">
    <property type="term" value="F:metal ion binding"/>
    <property type="evidence" value="ECO:0007669"/>
    <property type="project" value="UniProtKB-KW"/>
</dbReference>
<dbReference type="GO" id="GO:0070536">
    <property type="term" value="P:protein K63-linked deubiquitination"/>
    <property type="evidence" value="ECO:0007669"/>
    <property type="project" value="InterPro"/>
</dbReference>
<dbReference type="SMART" id="SM00232">
    <property type="entry name" value="JAB_MPN"/>
    <property type="match status" value="1"/>
</dbReference>
<keyword evidence="3" id="KW-0479">Metal-binding</keyword>
<evidence type="ECO:0000259" key="10">
    <source>
        <dbReference type="PROSITE" id="PS50249"/>
    </source>
</evidence>
<dbReference type="AlphaFoldDB" id="A0AAX6F3C1"/>
<keyword evidence="6" id="KW-0862">Zinc</keyword>
<dbReference type="EMBL" id="JANAVB010032220">
    <property type="protein sequence ID" value="KAJ6810649.1"/>
    <property type="molecule type" value="Genomic_DNA"/>
</dbReference>
<organism evidence="11 13">
    <name type="scientific">Iris pallida</name>
    <name type="common">Sweet iris</name>
    <dbReference type="NCBI Taxonomy" id="29817"/>
    <lineage>
        <taxon>Eukaryota</taxon>
        <taxon>Viridiplantae</taxon>
        <taxon>Streptophyta</taxon>
        <taxon>Embryophyta</taxon>
        <taxon>Tracheophyta</taxon>
        <taxon>Spermatophyta</taxon>
        <taxon>Magnoliopsida</taxon>
        <taxon>Liliopsida</taxon>
        <taxon>Asparagales</taxon>
        <taxon>Iridaceae</taxon>
        <taxon>Iridoideae</taxon>
        <taxon>Irideae</taxon>
        <taxon>Iris</taxon>
    </lineage>
</organism>
<dbReference type="FunFam" id="3.40.140.10:FF:000042">
    <property type="entry name" value="Mov34/MPN/PAD-1 family protein"/>
    <property type="match status" value="1"/>
</dbReference>
<comment type="caution">
    <text evidence="11">The sequence shown here is derived from an EMBL/GenBank/DDBJ whole genome shotgun (WGS) entry which is preliminary data.</text>
</comment>
<sequence length="437" mass="48176">MSLTSVRMSEEVWLTCLSHALTTEKEEIMGLLLGDIQYVNSGSAIALIWGASPQMRSDRRKDRVETNPEQLAAASAEAEISIILMTRTTGKTTRVIGWYHSHPHITVLPSHVDVRTQAMYQLLDTGFIGLIFSCFSEDAQKVGRIQVIAFQSLDGKQRNVSPVNNSSVVEVESSWTSSENMKSASALAIESLKDTCDSSLIKPLKVLGRSSDLEESFSHDDANYLGKQRMRETSLVPYNAENLSNTGLDLDSMDMTASMQEALHRSNMDMSGADYVRKEVPLQVLPAKALLSLDSPLASFIDMQRVLFEEERLAYNQAISQNMRNGKIHPLAYIHHTSTYQASLCKLMEYCLSPAVNALKDRLKENEIRSATLVEEARSLELEALSSERVGKAALPRRSSPPRVHGSSVMGQKGRRGSPDSAGSRSPSGIGSRRKAP</sequence>
<dbReference type="Pfam" id="PF01398">
    <property type="entry name" value="JAB"/>
    <property type="match status" value="1"/>
</dbReference>
<keyword evidence="5" id="KW-0378">Hydrolase</keyword>
<dbReference type="InterPro" id="IPR040749">
    <property type="entry name" value="BRCC36_C"/>
</dbReference>
<keyword evidence="7" id="KW-0482">Metalloprotease</keyword>
<feature type="coiled-coil region" evidence="8">
    <location>
        <begin position="356"/>
        <end position="383"/>
    </location>
</feature>
<dbReference type="CDD" id="cd08068">
    <property type="entry name" value="MPN_BRCC36"/>
    <property type="match status" value="1"/>
</dbReference>
<feature type="domain" description="MPN" evidence="10">
    <location>
        <begin position="6"/>
        <end position="156"/>
    </location>
</feature>
<dbReference type="EMBL" id="JANAVB010005597">
    <property type="protein sequence ID" value="KAJ6846750.1"/>
    <property type="molecule type" value="Genomic_DNA"/>
</dbReference>
<name>A0AAX6F3C1_IRIPA</name>
<dbReference type="GO" id="GO:0004843">
    <property type="term" value="F:cysteine-type deubiquitinase activity"/>
    <property type="evidence" value="ECO:0007669"/>
    <property type="project" value="InterPro"/>
</dbReference>
<dbReference type="InterPro" id="IPR033860">
    <property type="entry name" value="MPN_BRCC36"/>
</dbReference>
<evidence type="ECO:0000256" key="6">
    <source>
        <dbReference type="ARBA" id="ARBA00022833"/>
    </source>
</evidence>
<evidence type="ECO:0000256" key="7">
    <source>
        <dbReference type="ARBA" id="ARBA00023049"/>
    </source>
</evidence>
<accession>A0AAX6F3C1</accession>
<dbReference type="GO" id="GO:0008237">
    <property type="term" value="F:metallopeptidase activity"/>
    <property type="evidence" value="ECO:0007669"/>
    <property type="project" value="UniProtKB-KW"/>
</dbReference>
<keyword evidence="4" id="KW-0833">Ubl conjugation pathway</keyword>
<feature type="region of interest" description="Disordered" evidence="9">
    <location>
        <begin position="390"/>
        <end position="437"/>
    </location>
</feature>
<dbReference type="GO" id="GO:0070552">
    <property type="term" value="C:BRISC complex"/>
    <property type="evidence" value="ECO:0007669"/>
    <property type="project" value="InterPro"/>
</dbReference>
<protein>
    <recommendedName>
        <fullName evidence="10">MPN domain-containing protein</fullName>
    </recommendedName>
</protein>
<gene>
    <name evidence="11" type="ORF">M6B38_103970</name>
    <name evidence="12" type="ORF">M6B38_283085</name>
</gene>
<dbReference type="InterPro" id="IPR037518">
    <property type="entry name" value="MPN"/>
</dbReference>
<dbReference type="InterPro" id="IPR000555">
    <property type="entry name" value="JAMM/MPN+_dom"/>
</dbReference>
<reference evidence="11" key="1">
    <citation type="journal article" date="2023" name="GigaByte">
        <title>Genome assembly of the bearded iris, Iris pallida Lam.</title>
        <authorList>
            <person name="Bruccoleri R.E."/>
            <person name="Oakeley E.J."/>
            <person name="Faust A.M.E."/>
            <person name="Altorfer M."/>
            <person name="Dessus-Babus S."/>
            <person name="Burckhardt D."/>
            <person name="Oertli M."/>
            <person name="Naumann U."/>
            <person name="Petersen F."/>
            <person name="Wong J."/>
        </authorList>
    </citation>
    <scope>NUCLEOTIDE SEQUENCE</scope>
    <source>
        <strain evidence="11">GSM-AAB239-AS_SAM_17_03QT</strain>
    </source>
</reference>
<dbReference type="SUPFAM" id="SSF102712">
    <property type="entry name" value="JAB1/MPN domain"/>
    <property type="match status" value="1"/>
</dbReference>
<evidence type="ECO:0000256" key="3">
    <source>
        <dbReference type="ARBA" id="ARBA00022723"/>
    </source>
</evidence>